<evidence type="ECO:0000313" key="1">
    <source>
        <dbReference type="EMBL" id="EHH67894.1"/>
    </source>
</evidence>
<dbReference type="InterPro" id="IPR010845">
    <property type="entry name" value="FlaF"/>
</dbReference>
<keyword evidence="1" id="KW-0966">Cell projection</keyword>
<dbReference type="AlphaFoldDB" id="G6XJT2"/>
<name>G6XJT2_9PROT</name>
<organism evidence="1 2">
    <name type="scientific">Gluconobacter morbifer G707</name>
    <dbReference type="NCBI Taxonomy" id="1088869"/>
    <lineage>
        <taxon>Bacteria</taxon>
        <taxon>Pseudomonadati</taxon>
        <taxon>Pseudomonadota</taxon>
        <taxon>Alphaproteobacteria</taxon>
        <taxon>Acetobacterales</taxon>
        <taxon>Acetobacteraceae</taxon>
        <taxon>Gluconobacter</taxon>
    </lineage>
</organism>
<gene>
    <name evidence="1" type="ORF">GMO_16610</name>
</gene>
<reference evidence="1 2" key="1">
    <citation type="submission" date="2011-10" db="EMBL/GenBank/DDBJ databases">
        <title>Genome sequence of Gluconobacter morbifer G707, isolated from Drosophila gut.</title>
        <authorList>
            <person name="Lee W.-J."/>
            <person name="Kim E.-K."/>
        </authorList>
    </citation>
    <scope>NUCLEOTIDE SEQUENCE [LARGE SCALE GENOMIC DNA]</scope>
    <source>
        <strain evidence="1 2">G707</strain>
    </source>
</reference>
<evidence type="ECO:0000313" key="2">
    <source>
        <dbReference type="Proteomes" id="UP000004949"/>
    </source>
</evidence>
<dbReference type="GO" id="GO:0044781">
    <property type="term" value="P:bacterial-type flagellum organization"/>
    <property type="evidence" value="ECO:0007669"/>
    <property type="project" value="InterPro"/>
</dbReference>
<dbReference type="eggNOG" id="COG5442">
    <property type="taxonomic scope" value="Bacteria"/>
</dbReference>
<proteinExistence type="predicted"/>
<keyword evidence="1" id="KW-0282">Flagellum</keyword>
<dbReference type="EMBL" id="AGQV01000005">
    <property type="protein sequence ID" value="EHH67894.1"/>
    <property type="molecule type" value="Genomic_DNA"/>
</dbReference>
<sequence length="189" mass="20931">MKGAGLLAPFIILPELLQRFSACAGRFFLHEFRNTAETVLFLTEFLPMTYAASQYQKQSGAYLPPRELEAMAFRHVNDLLARARRSHERVEALSANLKLWGILMQSLQRVDCPLDVILQKDLLTLGSWSMNQSNKALNNTDSIQPIIDINTDMIEGLSASIPPDASMPAFQASATSSTSLDRSSLELTG</sequence>
<dbReference type="STRING" id="1088869.GMO_16610"/>
<dbReference type="Pfam" id="PF07309">
    <property type="entry name" value="FlaF"/>
    <property type="match status" value="1"/>
</dbReference>
<dbReference type="Proteomes" id="UP000004949">
    <property type="component" value="Unassembled WGS sequence"/>
</dbReference>
<dbReference type="PATRIC" id="fig|1088869.3.peg.1656"/>
<keyword evidence="2" id="KW-1185">Reference proteome</keyword>
<keyword evidence="1" id="KW-0969">Cilium</keyword>
<protein>
    <submittedName>
        <fullName evidence="1">Flagellin assembly protein</fullName>
    </submittedName>
</protein>
<accession>G6XJT2</accession>
<comment type="caution">
    <text evidence="1">The sequence shown here is derived from an EMBL/GenBank/DDBJ whole genome shotgun (WGS) entry which is preliminary data.</text>
</comment>